<gene>
    <name evidence="2" type="ORF">CKA38_03535</name>
</gene>
<dbReference type="KEGG" id="elut:CKA38_03535"/>
<sequence>MPDCSSPERRTKLWCCRPRVKIALFCPVFPRLMPSLIAKLKILILAVVLLFAGIATNTAHGSGEWLRLSSEHFDLLSCAPERESKILLIRLEQFRATFFALFPQARTYYKRPYIIVFDSPEQFSAHLPLYKGKSRENVAGIFMESPVSSRIILQNATIFEGLRTVYHEYVHSLVAAMGLRPPLYINEGLAEVFSTFSSRRETVSLGTAPSWHLRALRESKWLPFETVFTVDTNSPYYNETKHARMFYAQSWVFMHYIICGQNTGLMKADRLDVFTNLCETPGVSTADALQQAFGLNQKKLSRTLKSYASGGRYTVVNRKVPVGSILKQITSKPADSLEHEMELITVKGRTDRAHDAEFQLLQLSERNPKNPRIYELLAEVRAAGNNPAAAHEYWRKAVENNSTNPLAYVWFLRSSREVENSSLKRIMPGFVSTELRKLVDRALELAPDCMEAYELLAMIESQSPEIRVEKINKVLEALSSMRHRSKTYHALAIIYWRLKRYADAEAVIKVMSVDPRTDYKAKRAAREVLREIARETGKPVPAPLPPKI</sequence>
<accession>A0A2U8E170</accession>
<reference evidence="2 3" key="1">
    <citation type="journal article" date="2018" name="Syst. Appl. Microbiol.">
        <title>Ereboglobus luteus gen. nov. sp. nov. from cockroach guts, and new insights into the oxygen relationship of the genera Opitutus and Didymococcus (Verrucomicrobia: Opitutaceae).</title>
        <authorList>
            <person name="Tegtmeier D."/>
            <person name="Belitz A."/>
            <person name="Radek R."/>
            <person name="Heimerl T."/>
            <person name="Brune A."/>
        </authorList>
    </citation>
    <scope>NUCLEOTIDE SEQUENCE [LARGE SCALE GENOMIC DNA]</scope>
    <source>
        <strain evidence="2 3">Ho45</strain>
    </source>
</reference>
<evidence type="ECO:0000313" key="3">
    <source>
        <dbReference type="Proteomes" id="UP000244896"/>
    </source>
</evidence>
<dbReference type="Gene3D" id="1.25.40.10">
    <property type="entry name" value="Tetratricopeptide repeat domain"/>
    <property type="match status" value="1"/>
</dbReference>
<organism evidence="2 3">
    <name type="scientific">Ereboglobus luteus</name>
    <dbReference type="NCBI Taxonomy" id="1796921"/>
    <lineage>
        <taxon>Bacteria</taxon>
        <taxon>Pseudomonadati</taxon>
        <taxon>Verrucomicrobiota</taxon>
        <taxon>Opitutia</taxon>
        <taxon>Opitutales</taxon>
        <taxon>Opitutaceae</taxon>
        <taxon>Ereboglobus</taxon>
    </lineage>
</organism>
<dbReference type="EMBL" id="CP023004">
    <property type="protein sequence ID" value="AWI08444.1"/>
    <property type="molecule type" value="Genomic_DNA"/>
</dbReference>
<protein>
    <recommendedName>
        <fullName evidence="1">DUF1570 domain-containing protein</fullName>
    </recommendedName>
</protein>
<evidence type="ECO:0000313" key="2">
    <source>
        <dbReference type="EMBL" id="AWI08444.1"/>
    </source>
</evidence>
<dbReference type="AlphaFoldDB" id="A0A2U8E170"/>
<feature type="domain" description="DUF1570" evidence="1">
    <location>
        <begin position="164"/>
        <end position="266"/>
    </location>
</feature>
<name>A0A2U8E170_9BACT</name>
<dbReference type="Pfam" id="PF07607">
    <property type="entry name" value="DUF1570"/>
    <property type="match status" value="1"/>
</dbReference>
<dbReference type="Proteomes" id="UP000244896">
    <property type="component" value="Chromosome"/>
</dbReference>
<proteinExistence type="predicted"/>
<dbReference type="OrthoDB" id="196486at2"/>
<dbReference type="SUPFAM" id="SSF48452">
    <property type="entry name" value="TPR-like"/>
    <property type="match status" value="1"/>
</dbReference>
<dbReference type="InterPro" id="IPR011464">
    <property type="entry name" value="DUF1570"/>
</dbReference>
<keyword evidence="3" id="KW-1185">Reference proteome</keyword>
<evidence type="ECO:0000259" key="1">
    <source>
        <dbReference type="Pfam" id="PF07607"/>
    </source>
</evidence>
<dbReference type="InterPro" id="IPR011990">
    <property type="entry name" value="TPR-like_helical_dom_sf"/>
</dbReference>